<reference evidence="4 5" key="1">
    <citation type="submission" date="2019-04" db="EMBL/GenBank/DDBJ databases">
        <authorList>
            <person name="Hwang J.C."/>
        </authorList>
    </citation>
    <scope>NUCLEOTIDE SEQUENCE [LARGE SCALE GENOMIC DNA]</scope>
    <source>
        <strain evidence="4 5">IMCC35001</strain>
    </source>
</reference>
<protein>
    <submittedName>
        <fullName evidence="4">Peptidase M11</fullName>
    </submittedName>
</protein>
<feature type="signal peptide" evidence="1">
    <location>
        <begin position="1"/>
        <end position="44"/>
    </location>
</feature>
<dbReference type="Pfam" id="PF17963">
    <property type="entry name" value="Big_9"/>
    <property type="match status" value="1"/>
</dbReference>
<dbReference type="AlphaFoldDB" id="A0A4V5NV62"/>
<dbReference type="Pfam" id="PF10633">
    <property type="entry name" value="NPCBM_assoc"/>
    <property type="match status" value="1"/>
</dbReference>
<dbReference type="InterPro" id="IPR013783">
    <property type="entry name" value="Ig-like_fold"/>
</dbReference>
<evidence type="ECO:0000256" key="1">
    <source>
        <dbReference type="SAM" id="SignalP"/>
    </source>
</evidence>
<organism evidence="4 5">
    <name type="scientific">Ferrimonas sediminicola</name>
    <dbReference type="NCBI Taxonomy" id="2569538"/>
    <lineage>
        <taxon>Bacteria</taxon>
        <taxon>Pseudomonadati</taxon>
        <taxon>Pseudomonadota</taxon>
        <taxon>Gammaproteobacteria</taxon>
        <taxon>Alteromonadales</taxon>
        <taxon>Ferrimonadaceae</taxon>
        <taxon>Ferrimonas</taxon>
    </lineage>
</organism>
<keyword evidence="5" id="KW-1185">Reference proteome</keyword>
<sequence>MRSIFVSVASRRFAVPNLSVRCSLLAACLTVGLSLPFAVEVAEAAPASKTEQPHRDVIGSQTLSLSGLMARYRHAGEAEQAQLLDEMVDKARTRQALMSDLIVRDPGAALAVALPAGSHQGMPPRVQEMLEQKRVIEGELEVTYQDFDDGSHQLRQVLRTSSGERISLHLAGHSQGMTSGLKIRANGLQVGDAMAVASGDDILVLAADGGLDGGASGTAPVLSNALGEQRTAVLLVNFTSNTAEPWTAAEAHDLVFGEVSEFFQENSYGKTWLAGDVFGWYTLAVDPSGCPTMDIAQAARQAASNAGVDLSGYDRLVYAYPNIGCSWSGEATVGGSPSQAWFDGTLNSAGVVSHELGHNLGLMHSHALACAGQPPLSDSCLSVEYGDVLDRMGQHSAGHFATFQKQRLGWVGTSDTPEVLTATASGSYRIEPVSAQSGGAKAIRVPRDLDPVTGQQRWYYLETHQEIGFDQFLGSSSYGDSVINGLVVRLGTDNHGGSSYLLDMTPGSQYYDWNDLALPLGDTYTDATAGVSITLTDIGIDGATVSVSYDQASCVRGAPSVSVSPGESQWVAPGTPVSYAVTVTNNDSAACSGSGFDLTAQVPSGWSSGFAEPVLSLAPGASATASLTVESPLDAADGYYELTIDVVNGLDAAYQARATATYIVSGSTGSTNQPPVAEDDAVSISAVEAVVIAVMDNDWDPDGDALSISGIGQGAKGSVTLNGDGTLTYLPGKRFKNGDSFSYRLTDGTDTVTGQVTISLQKGTGGGGNAGGGKGNKK</sequence>
<name>A0A4V5NV62_9GAMM</name>
<dbReference type="Gene3D" id="2.60.40.10">
    <property type="entry name" value="Immunoglobulins"/>
    <property type="match status" value="1"/>
</dbReference>
<feature type="chain" id="PRO_5020949199" evidence="1">
    <location>
        <begin position="45"/>
        <end position="778"/>
    </location>
</feature>
<dbReference type="Proteomes" id="UP000305674">
    <property type="component" value="Unassembled WGS sequence"/>
</dbReference>
<dbReference type="Pfam" id="PF05548">
    <property type="entry name" value="Peptidase_M11"/>
    <property type="match status" value="1"/>
</dbReference>
<feature type="domain" description="Peptidase M11 gametolysin" evidence="2">
    <location>
        <begin position="257"/>
        <end position="415"/>
    </location>
</feature>
<evidence type="ECO:0000313" key="4">
    <source>
        <dbReference type="EMBL" id="TKB49274.1"/>
    </source>
</evidence>
<dbReference type="InterPro" id="IPR018905">
    <property type="entry name" value="A-galactase_NEW3"/>
</dbReference>
<gene>
    <name evidence="4" type="ORF">FCL40_08015</name>
</gene>
<evidence type="ECO:0000259" key="3">
    <source>
        <dbReference type="Pfam" id="PF10633"/>
    </source>
</evidence>
<accession>A0A4V5NV62</accession>
<keyword evidence="1" id="KW-0732">Signal</keyword>
<dbReference type="EMBL" id="SWCI01000004">
    <property type="protein sequence ID" value="TKB49274.1"/>
    <property type="molecule type" value="Genomic_DNA"/>
</dbReference>
<evidence type="ECO:0000313" key="5">
    <source>
        <dbReference type="Proteomes" id="UP000305674"/>
    </source>
</evidence>
<proteinExistence type="predicted"/>
<dbReference type="RefSeq" id="WP_136852641.1">
    <property type="nucleotide sequence ID" value="NZ_SWCI01000004.1"/>
</dbReference>
<dbReference type="SUPFAM" id="SSF55486">
    <property type="entry name" value="Metalloproteases ('zincins'), catalytic domain"/>
    <property type="match status" value="1"/>
</dbReference>
<dbReference type="InterPro" id="IPR008752">
    <property type="entry name" value="Peptidase_M11"/>
</dbReference>
<evidence type="ECO:0000259" key="2">
    <source>
        <dbReference type="Pfam" id="PF05548"/>
    </source>
</evidence>
<dbReference type="OrthoDB" id="5904383at2"/>
<dbReference type="Gene3D" id="2.60.40.2810">
    <property type="match status" value="1"/>
</dbReference>
<comment type="caution">
    <text evidence="4">The sequence shown here is derived from an EMBL/GenBank/DDBJ whole genome shotgun (WGS) entry which is preliminary data.</text>
</comment>
<feature type="domain" description="Alpha-galactosidase NEW3" evidence="3">
    <location>
        <begin position="572"/>
        <end position="646"/>
    </location>
</feature>